<dbReference type="AlphaFoldDB" id="A0A8H4QSC3"/>
<feature type="chain" id="PRO_5034227089" evidence="1">
    <location>
        <begin position="22"/>
        <end position="99"/>
    </location>
</feature>
<reference evidence="2 3" key="1">
    <citation type="submission" date="2019-12" db="EMBL/GenBank/DDBJ databases">
        <authorList>
            <person name="Floudas D."/>
            <person name="Bentzer J."/>
            <person name="Ahren D."/>
            <person name="Johansson T."/>
            <person name="Persson P."/>
            <person name="Tunlid A."/>
        </authorList>
    </citation>
    <scope>NUCLEOTIDE SEQUENCE [LARGE SCALE GENOMIC DNA]</scope>
    <source>
        <strain evidence="2 3">CBS 102.39</strain>
    </source>
</reference>
<dbReference type="EMBL" id="JAACJL010000031">
    <property type="protein sequence ID" value="KAF4616414.1"/>
    <property type="molecule type" value="Genomic_DNA"/>
</dbReference>
<organism evidence="2 3">
    <name type="scientific">Agrocybe pediades</name>
    <dbReference type="NCBI Taxonomy" id="84607"/>
    <lineage>
        <taxon>Eukaryota</taxon>
        <taxon>Fungi</taxon>
        <taxon>Dikarya</taxon>
        <taxon>Basidiomycota</taxon>
        <taxon>Agaricomycotina</taxon>
        <taxon>Agaricomycetes</taxon>
        <taxon>Agaricomycetidae</taxon>
        <taxon>Agaricales</taxon>
        <taxon>Agaricineae</taxon>
        <taxon>Strophariaceae</taxon>
        <taxon>Agrocybe</taxon>
    </lineage>
</organism>
<evidence type="ECO:0000313" key="2">
    <source>
        <dbReference type="EMBL" id="KAF4616414.1"/>
    </source>
</evidence>
<evidence type="ECO:0000256" key="1">
    <source>
        <dbReference type="SAM" id="SignalP"/>
    </source>
</evidence>
<evidence type="ECO:0000313" key="3">
    <source>
        <dbReference type="Proteomes" id="UP000521872"/>
    </source>
</evidence>
<gene>
    <name evidence="2" type="ORF">D9613_008247</name>
</gene>
<protein>
    <submittedName>
        <fullName evidence="2">Uncharacterized protein</fullName>
    </submittedName>
</protein>
<name>A0A8H4QSC3_9AGAR</name>
<dbReference type="Proteomes" id="UP000521872">
    <property type="component" value="Unassembled WGS sequence"/>
</dbReference>
<comment type="caution">
    <text evidence="2">The sequence shown here is derived from an EMBL/GenBank/DDBJ whole genome shotgun (WGS) entry which is preliminary data.</text>
</comment>
<keyword evidence="1" id="KW-0732">Signal</keyword>
<accession>A0A8H4QSC3</accession>
<sequence>MFRYSFSLAALALAIANLAHAAPAETVSTCAVCPSSITFVFTQTLTLSRIETGNILQCNYDNPPISGFSPTCVYDFTSGELIFENATCPSQAPLESCVI</sequence>
<feature type="signal peptide" evidence="1">
    <location>
        <begin position="1"/>
        <end position="21"/>
    </location>
</feature>
<proteinExistence type="predicted"/>
<keyword evidence="3" id="KW-1185">Reference proteome</keyword>